<name>A0A0N1JX44_9ACTN</name>
<evidence type="ECO:0000313" key="7">
    <source>
        <dbReference type="Proteomes" id="UP000037982"/>
    </source>
</evidence>
<evidence type="ECO:0000259" key="5">
    <source>
        <dbReference type="PROSITE" id="PS50075"/>
    </source>
</evidence>
<dbReference type="PROSITE" id="PS50075">
    <property type="entry name" value="CARRIER"/>
    <property type="match status" value="1"/>
</dbReference>
<dbReference type="Gene3D" id="3.30.559.30">
    <property type="entry name" value="Nonribosomal peptide synthetase, condensation domain"/>
    <property type="match status" value="1"/>
</dbReference>
<dbReference type="Proteomes" id="UP000037982">
    <property type="component" value="Unassembled WGS sequence"/>
</dbReference>
<dbReference type="PROSITE" id="PS00455">
    <property type="entry name" value="AMP_BINDING"/>
    <property type="match status" value="1"/>
</dbReference>
<dbReference type="GO" id="GO:0003824">
    <property type="term" value="F:catalytic activity"/>
    <property type="evidence" value="ECO:0007669"/>
    <property type="project" value="InterPro"/>
</dbReference>
<dbReference type="InterPro" id="IPR009081">
    <property type="entry name" value="PP-bd_ACP"/>
</dbReference>
<dbReference type="Pfam" id="PF00668">
    <property type="entry name" value="Condensation"/>
    <property type="match status" value="1"/>
</dbReference>
<dbReference type="SMART" id="SM00823">
    <property type="entry name" value="PKS_PP"/>
    <property type="match status" value="1"/>
</dbReference>
<dbReference type="GO" id="GO:0017000">
    <property type="term" value="P:antibiotic biosynthetic process"/>
    <property type="evidence" value="ECO:0007669"/>
    <property type="project" value="UniProtKB-ARBA"/>
</dbReference>
<dbReference type="InterPro" id="IPR000873">
    <property type="entry name" value="AMP-dep_synth/lig_dom"/>
</dbReference>
<dbReference type="GO" id="GO:0043041">
    <property type="term" value="P:amino acid activation for nonribosomal peptide biosynthetic process"/>
    <property type="evidence" value="ECO:0007669"/>
    <property type="project" value="TreeGrafter"/>
</dbReference>
<dbReference type="Gene3D" id="1.10.1200.10">
    <property type="entry name" value="ACP-like"/>
    <property type="match status" value="1"/>
</dbReference>
<dbReference type="Gene3D" id="3.30.559.10">
    <property type="entry name" value="Chloramphenicol acetyltransferase-like domain"/>
    <property type="match status" value="1"/>
</dbReference>
<sequence length="1047" mass="110850">MTRPASAGQLRFFLLDQQAGRATLVKRVTVDGPVAAHRLVTAVRTVLEAQPALRTSLHLEEDGLQQQVHPAADVELSVQHTDHAGEPAVLQEASHWAGARFVHGGGPLCRVRVVIGPDRAHCLFGVHHAVFDDDSADILLRALITAYEHGPASVPPAGDPAPAPDADRLAVLRTFWARALDGCPQDTGLPQLEDTRRRERGSLVLPLDRTLTDRMTACAREYGATPFTQLIAAAGMVVGWYLGRDDVVIATVTGGRTASDQNVIGCVQNTVPVRLDLAGADTAGLLDRTLDALYDAVEHADLPIEEILTVSGAARRPGHKPLTQILCAQGRVAPPTNAAGLRWQMAEPPGTAVEYDLSLALLHSAEGRLSLAVEYPAAAMSTVTAERVADHLVRALAALTSETARPLAEVPLLGTDEIAELALLTAESATVTGRPVHELVAEQARRTPDAVAVTANGESVGYAELDHRARRLAAELTAVGVRPGAHVGVCLPRGIDMVVALIAVWRAGAAYVPLDPEYPADRLRYMADDAELTALISDDDVVPGVRRVSTGASGATLPAAWPEVSSQDAAYLIYTSGSTGRPKGVLIRHANLSALFAAFDRELGGPPAVTVAGTSLSFDISALELFWPLARGRSVFVTGHRRVRQDAVPDGALYQCTPTAARILAADPEGRQLLGRLGSLLLGGEPLPSDLADDLAGLVPGPVFNCYGPTETTVWSTLWRVRAGSPVHIGRPLAGERCHVVNANGRPVPPGCPGRLRVSGSGVGVGYWRRPELTAERFRPLSPDSADLTYDTGDGAVLDPEHGLRFLGREDNQVKILGQRVETEEIESALRATPDVHDAAVVVLPEQSLITAFLVTADEPAAVAAPPEAASTPSVPAAAFIDSVCRHAAAWLPAAVIPTVWRTVPRLPQLPNGKLDRTTLRMWAEAADSVPQPSRGPATAPLLLAHVTDVWSHVLGKPVTDLDASFFELGGNSHGALRIFAALSGSFPALQAADLFHHTTVRKLATHLARTRTATPPGPAPASPAEGRGTERARALSGWGARPRRSR</sequence>
<organism evidence="6 7">
    <name type="scientific">Streptomyces chattanoogensis</name>
    <dbReference type="NCBI Taxonomy" id="66876"/>
    <lineage>
        <taxon>Bacteria</taxon>
        <taxon>Bacillati</taxon>
        <taxon>Actinomycetota</taxon>
        <taxon>Actinomycetes</taxon>
        <taxon>Kitasatosporales</taxon>
        <taxon>Streptomycetaceae</taxon>
        <taxon>Streptomyces</taxon>
    </lineage>
</organism>
<dbReference type="InterPro" id="IPR023213">
    <property type="entry name" value="CAT-like_dom_sf"/>
</dbReference>
<dbReference type="GO" id="GO:0031177">
    <property type="term" value="F:phosphopantetheine binding"/>
    <property type="evidence" value="ECO:0007669"/>
    <property type="project" value="InterPro"/>
</dbReference>
<dbReference type="RefSeq" id="WP_053925801.1">
    <property type="nucleotide sequence ID" value="NZ_LGKG01000149.1"/>
</dbReference>
<dbReference type="PANTHER" id="PTHR45527">
    <property type="entry name" value="NONRIBOSOMAL PEPTIDE SYNTHETASE"/>
    <property type="match status" value="1"/>
</dbReference>
<dbReference type="InterPro" id="IPR042099">
    <property type="entry name" value="ANL_N_sf"/>
</dbReference>
<accession>A0A0N1JX44</accession>
<dbReference type="Pfam" id="PF00501">
    <property type="entry name" value="AMP-binding"/>
    <property type="match status" value="1"/>
</dbReference>
<feature type="domain" description="Carrier" evidence="5">
    <location>
        <begin position="938"/>
        <end position="1012"/>
    </location>
</feature>
<dbReference type="InterPro" id="IPR036736">
    <property type="entry name" value="ACP-like_sf"/>
</dbReference>
<dbReference type="SUPFAM" id="SSF52777">
    <property type="entry name" value="CoA-dependent acyltransferases"/>
    <property type="match status" value="2"/>
</dbReference>
<comment type="caution">
    <text evidence="6">The sequence shown here is derived from an EMBL/GenBank/DDBJ whole genome shotgun (WGS) entry which is preliminary data.</text>
</comment>
<dbReference type="CDD" id="cd05930">
    <property type="entry name" value="A_NRPS"/>
    <property type="match status" value="1"/>
</dbReference>
<dbReference type="SUPFAM" id="SSF47336">
    <property type="entry name" value="ACP-like"/>
    <property type="match status" value="1"/>
</dbReference>
<evidence type="ECO:0000256" key="3">
    <source>
        <dbReference type="ARBA" id="ARBA00022553"/>
    </source>
</evidence>
<feature type="region of interest" description="Disordered" evidence="4">
    <location>
        <begin position="1010"/>
        <end position="1047"/>
    </location>
</feature>
<dbReference type="GO" id="GO:0008610">
    <property type="term" value="P:lipid biosynthetic process"/>
    <property type="evidence" value="ECO:0007669"/>
    <property type="project" value="UniProtKB-ARBA"/>
</dbReference>
<dbReference type="InterPro" id="IPR045851">
    <property type="entry name" value="AMP-bd_C_sf"/>
</dbReference>
<dbReference type="EMBL" id="LGKG01000149">
    <property type="protein sequence ID" value="KPC61303.1"/>
    <property type="molecule type" value="Genomic_DNA"/>
</dbReference>
<dbReference type="FunFam" id="3.40.50.980:FF:000001">
    <property type="entry name" value="Non-ribosomal peptide synthetase"/>
    <property type="match status" value="1"/>
</dbReference>
<dbReference type="NCBIfam" id="TIGR01733">
    <property type="entry name" value="AA-adenyl-dom"/>
    <property type="match status" value="1"/>
</dbReference>
<dbReference type="InterPro" id="IPR020845">
    <property type="entry name" value="AMP-binding_CS"/>
</dbReference>
<gene>
    <name evidence="6" type="ORF">ADL29_24800</name>
</gene>
<dbReference type="PANTHER" id="PTHR45527:SF1">
    <property type="entry name" value="FATTY ACID SYNTHASE"/>
    <property type="match status" value="1"/>
</dbReference>
<dbReference type="AlphaFoldDB" id="A0A0N1JX44"/>
<dbReference type="Gene3D" id="3.30.300.30">
    <property type="match status" value="1"/>
</dbReference>
<dbReference type="InterPro" id="IPR001242">
    <property type="entry name" value="Condensation_dom"/>
</dbReference>
<evidence type="ECO:0000256" key="2">
    <source>
        <dbReference type="ARBA" id="ARBA00022450"/>
    </source>
</evidence>
<evidence type="ECO:0000256" key="1">
    <source>
        <dbReference type="ARBA" id="ARBA00001957"/>
    </source>
</evidence>
<evidence type="ECO:0000313" key="6">
    <source>
        <dbReference type="EMBL" id="KPC61303.1"/>
    </source>
</evidence>
<comment type="cofactor">
    <cofactor evidence="1">
        <name>pantetheine 4'-phosphate</name>
        <dbReference type="ChEBI" id="CHEBI:47942"/>
    </cofactor>
</comment>
<dbReference type="InterPro" id="IPR020806">
    <property type="entry name" value="PKS_PP-bd"/>
</dbReference>
<proteinExistence type="predicted"/>
<dbReference type="SUPFAM" id="SSF56801">
    <property type="entry name" value="Acetyl-CoA synthetase-like"/>
    <property type="match status" value="1"/>
</dbReference>
<evidence type="ECO:0000256" key="4">
    <source>
        <dbReference type="SAM" id="MobiDB-lite"/>
    </source>
</evidence>
<dbReference type="InterPro" id="IPR010071">
    <property type="entry name" value="AA_adenyl_dom"/>
</dbReference>
<protein>
    <recommendedName>
        <fullName evidence="5">Carrier domain-containing protein</fullName>
    </recommendedName>
</protein>
<dbReference type="Pfam" id="PF00550">
    <property type="entry name" value="PP-binding"/>
    <property type="match status" value="1"/>
</dbReference>
<keyword evidence="3" id="KW-0597">Phosphoprotein</keyword>
<dbReference type="GO" id="GO:0005737">
    <property type="term" value="C:cytoplasm"/>
    <property type="evidence" value="ECO:0007669"/>
    <property type="project" value="TreeGrafter"/>
</dbReference>
<keyword evidence="7" id="KW-1185">Reference proteome</keyword>
<reference evidence="7" key="1">
    <citation type="submission" date="2015-07" db="EMBL/GenBank/DDBJ databases">
        <authorList>
            <person name="Ju K.-S."/>
            <person name="Doroghazi J.R."/>
            <person name="Metcalf W.W."/>
        </authorList>
    </citation>
    <scope>NUCLEOTIDE SEQUENCE [LARGE SCALE GENOMIC DNA]</scope>
    <source>
        <strain evidence="7">NRRL ISP-5002</strain>
    </source>
</reference>
<keyword evidence="2" id="KW-0596">Phosphopantetheine</keyword>
<dbReference type="Gene3D" id="3.40.50.12780">
    <property type="entry name" value="N-terminal domain of ligase-like"/>
    <property type="match status" value="1"/>
</dbReference>
<dbReference type="GO" id="GO:0044550">
    <property type="term" value="P:secondary metabolite biosynthetic process"/>
    <property type="evidence" value="ECO:0007669"/>
    <property type="project" value="TreeGrafter"/>
</dbReference>
<dbReference type="PATRIC" id="fig|66876.3.peg.5429"/>